<name>A0A1I7WCS6_HETBA</name>
<dbReference type="PANTHER" id="PTHR24099">
    <property type="entry name" value="E3 UBIQUITIN-PROTEIN LIGASE TRIM36-RELATED"/>
    <property type="match status" value="1"/>
</dbReference>
<evidence type="ECO:0000313" key="4">
    <source>
        <dbReference type="WBParaSite" id="Hba_02499"/>
    </source>
</evidence>
<feature type="domain" description="B box-type" evidence="2">
    <location>
        <begin position="78"/>
        <end position="120"/>
    </location>
</feature>
<dbReference type="GO" id="GO:0008270">
    <property type="term" value="F:zinc ion binding"/>
    <property type="evidence" value="ECO:0007669"/>
    <property type="project" value="UniProtKB-KW"/>
</dbReference>
<dbReference type="CDD" id="cd19803">
    <property type="entry name" value="Bbox1_TRIM9-like_C-I"/>
    <property type="match status" value="1"/>
</dbReference>
<evidence type="ECO:0000313" key="3">
    <source>
        <dbReference type="Proteomes" id="UP000095283"/>
    </source>
</evidence>
<dbReference type="Gene3D" id="3.30.160.60">
    <property type="entry name" value="Classic Zinc Finger"/>
    <property type="match status" value="1"/>
</dbReference>
<dbReference type="PROSITE" id="PS50119">
    <property type="entry name" value="ZF_BBOX"/>
    <property type="match status" value="2"/>
</dbReference>
<dbReference type="PANTHER" id="PTHR24099:SF15">
    <property type="entry name" value="E3 UBIQUITIN-PROTEIN LIGASE TRIM9"/>
    <property type="match status" value="1"/>
</dbReference>
<dbReference type="GO" id="GO:0043005">
    <property type="term" value="C:neuron projection"/>
    <property type="evidence" value="ECO:0007669"/>
    <property type="project" value="TreeGrafter"/>
</dbReference>
<organism evidence="3 4">
    <name type="scientific">Heterorhabditis bacteriophora</name>
    <name type="common">Entomopathogenic nematode worm</name>
    <dbReference type="NCBI Taxonomy" id="37862"/>
    <lineage>
        <taxon>Eukaryota</taxon>
        <taxon>Metazoa</taxon>
        <taxon>Ecdysozoa</taxon>
        <taxon>Nematoda</taxon>
        <taxon>Chromadorea</taxon>
        <taxon>Rhabditida</taxon>
        <taxon>Rhabditina</taxon>
        <taxon>Rhabditomorpha</taxon>
        <taxon>Strongyloidea</taxon>
        <taxon>Heterorhabditidae</taxon>
        <taxon>Heterorhabditis</taxon>
    </lineage>
</organism>
<dbReference type="WBParaSite" id="Hba_02499">
    <property type="protein sequence ID" value="Hba_02499"/>
    <property type="gene ID" value="Hba_02499"/>
</dbReference>
<dbReference type="Pfam" id="PF00643">
    <property type="entry name" value="zf-B_box"/>
    <property type="match status" value="1"/>
</dbReference>
<keyword evidence="1" id="KW-0863">Zinc-finger</keyword>
<proteinExistence type="predicted"/>
<dbReference type="InterPro" id="IPR000315">
    <property type="entry name" value="Znf_B-box"/>
</dbReference>
<keyword evidence="1" id="KW-0862">Zinc</keyword>
<dbReference type="InterPro" id="IPR050617">
    <property type="entry name" value="E3_ligase_FN3/SPRY"/>
</dbReference>
<evidence type="ECO:0000259" key="2">
    <source>
        <dbReference type="PROSITE" id="PS50119"/>
    </source>
</evidence>
<dbReference type="SMART" id="SM00336">
    <property type="entry name" value="BBOX"/>
    <property type="match status" value="2"/>
</dbReference>
<dbReference type="Proteomes" id="UP000095283">
    <property type="component" value="Unplaced"/>
</dbReference>
<dbReference type="Gene3D" id="4.10.830.40">
    <property type="match status" value="1"/>
</dbReference>
<dbReference type="Pfam" id="PF22586">
    <property type="entry name" value="ANCHR-like_BBOX"/>
    <property type="match status" value="1"/>
</dbReference>
<dbReference type="SUPFAM" id="SSF57845">
    <property type="entry name" value="B-box zinc-binding domain"/>
    <property type="match status" value="1"/>
</dbReference>
<dbReference type="AlphaFoldDB" id="A0A1I7WCS6"/>
<keyword evidence="1" id="KW-0479">Metal-binding</keyword>
<evidence type="ECO:0000256" key="1">
    <source>
        <dbReference type="PROSITE-ProRule" id="PRU00024"/>
    </source>
</evidence>
<protein>
    <submittedName>
        <fullName evidence="4">B box-type domain-containing protein</fullName>
    </submittedName>
</protein>
<accession>A0A1I7WCS6</accession>
<sequence>MLYGMRMRPLFTTRVRVTLKNFNKRKDIIPLKNFEIFTFRSNNHRLQHVHQLLEQVSQGFFPNYTISLFPHNVVVAFLCEGNIRPATVFCEQCDIFYCQSCQTALHPSRGPLAKHTLISAGQRRIASTRVSRDVKCAVHRQETLSMYCVPCRCPVCCLCLQDARHSSHDVQALAATCKAQKVMDTLYWTCLLSVYMIVSHCLPPHKTSSRMGLVIASYLLTYCLTNRMRETYMRMMSDKQFEYPNYASRLMVANGSGVEEWESLYSQHLRLKMASVLVQV</sequence>
<keyword evidence="3" id="KW-1185">Reference proteome</keyword>
<feature type="domain" description="B box-type" evidence="2">
    <location>
        <begin position="131"/>
        <end position="173"/>
    </location>
</feature>
<reference evidence="4" key="1">
    <citation type="submission" date="2016-11" db="UniProtKB">
        <authorList>
            <consortium name="WormBaseParasite"/>
        </authorList>
    </citation>
    <scope>IDENTIFICATION</scope>
</reference>
<dbReference type="GO" id="GO:0007411">
    <property type="term" value="P:axon guidance"/>
    <property type="evidence" value="ECO:0007669"/>
    <property type="project" value="TreeGrafter"/>
</dbReference>